<dbReference type="GO" id="GO:0004056">
    <property type="term" value="F:argininosuccinate lyase activity"/>
    <property type="evidence" value="ECO:0007669"/>
    <property type="project" value="UniProtKB-EC"/>
</dbReference>
<dbReference type="SUPFAM" id="SSF48557">
    <property type="entry name" value="L-aspartase-like"/>
    <property type="match status" value="1"/>
</dbReference>
<feature type="domain" description="Fumarate lyase N-terminal" evidence="7">
    <location>
        <begin position="103"/>
        <end position="311"/>
    </location>
</feature>
<dbReference type="Pfam" id="PF00206">
    <property type="entry name" value="Lyase_1"/>
    <property type="match status" value="1"/>
</dbReference>
<sequence>MTTAPRSADAGGVDTGRLRTALDARAHRIVYDQYRTGADDPVGQELRLISEVDRAHLVMLVERGIVDAARAGALLDAIDALRADDFAPVRDRPMPRGLYLAYEGRLVDRLGQETGGVLHTGRSRNDLSATTVRLRVRAPYARLLSEVVELAEVLLDRAERYRGVTMPAYTHGQPAVPISYGHYLCAVAGAVLRSAGALLDAGREIDVNPLGAGAVGGTSVPVDPGRTGELLGFTEAAPNSVDAVASRDFALRMLSAAAVLGVLMARVARDLTWWTTEEFGLLRMADDLVGSSSMMPQKRNPFLLEHIQGRSSAALAGFTGAATAMSTAGYTNAIAVGTEAVRHLWPGLAGTEEAATLLRLVVAGAEPDRERMRARARDGFTSATYLAERLVVDGMPFRTAHHLVGETVLAALDGGLPLSEAARAQPAVAAAGAGYPADWLDPETVAAACAHGGGPGGTAPDAALTRARAELASAKTEFEARRARWAAAADRLTDEVTKVMTYR</sequence>
<evidence type="ECO:0000256" key="2">
    <source>
        <dbReference type="ARBA" id="ARBA00012338"/>
    </source>
</evidence>
<dbReference type="RefSeq" id="WP_258779917.1">
    <property type="nucleotide sequence ID" value="NZ_JANUGP010000014.1"/>
</dbReference>
<evidence type="ECO:0000256" key="5">
    <source>
        <dbReference type="ARBA" id="ARBA00023239"/>
    </source>
</evidence>
<evidence type="ECO:0000313" key="10">
    <source>
        <dbReference type="Proteomes" id="UP001205612"/>
    </source>
</evidence>
<evidence type="ECO:0000256" key="4">
    <source>
        <dbReference type="ARBA" id="ARBA00022605"/>
    </source>
</evidence>
<dbReference type="InterPro" id="IPR029419">
    <property type="entry name" value="Arg_succ_lyase_C"/>
</dbReference>
<keyword evidence="5 9" id="KW-0456">Lyase</keyword>
<dbReference type="InterPro" id="IPR022761">
    <property type="entry name" value="Fumarate_lyase_N"/>
</dbReference>
<dbReference type="InterPro" id="IPR024083">
    <property type="entry name" value="Fumarase/histidase_N"/>
</dbReference>
<evidence type="ECO:0000259" key="8">
    <source>
        <dbReference type="Pfam" id="PF14698"/>
    </source>
</evidence>
<dbReference type="PRINTS" id="PR00145">
    <property type="entry name" value="ARGSUCLYASE"/>
</dbReference>
<comment type="caution">
    <text evidence="9">The sequence shown here is derived from an EMBL/GenBank/DDBJ whole genome shotgun (WGS) entry which is preliminary data.</text>
</comment>
<evidence type="ECO:0000259" key="7">
    <source>
        <dbReference type="Pfam" id="PF00206"/>
    </source>
</evidence>
<evidence type="ECO:0000256" key="3">
    <source>
        <dbReference type="ARBA" id="ARBA00022571"/>
    </source>
</evidence>
<dbReference type="Gene3D" id="1.10.40.30">
    <property type="entry name" value="Fumarase/aspartase (C-terminal domain)"/>
    <property type="match status" value="1"/>
</dbReference>
<feature type="domain" description="Argininosuccinate lyase C-terminal" evidence="8">
    <location>
        <begin position="380"/>
        <end position="422"/>
    </location>
</feature>
<dbReference type="Gene3D" id="1.10.275.10">
    <property type="entry name" value="Fumarase/aspartase (N-terminal domain)"/>
    <property type="match status" value="1"/>
</dbReference>
<protein>
    <recommendedName>
        <fullName evidence="2 6">Argininosuccinate lyase</fullName>
        <ecNumber evidence="2 6">4.3.2.1</ecNumber>
    </recommendedName>
</protein>
<reference evidence="9 10" key="1">
    <citation type="submission" date="2022-08" db="EMBL/GenBank/DDBJ databases">
        <authorList>
            <person name="Somphong A."/>
            <person name="Phongsopitanun W."/>
        </authorList>
    </citation>
    <scope>NUCLEOTIDE SEQUENCE [LARGE SCALE GENOMIC DNA]</scope>
    <source>
        <strain evidence="9 10">LP11</strain>
    </source>
</reference>
<dbReference type="PANTHER" id="PTHR43814:SF1">
    <property type="entry name" value="ARGININOSUCCINATE LYASE"/>
    <property type="match status" value="1"/>
</dbReference>
<organism evidence="9 10">
    <name type="scientific">Streptomyces pyxinicus</name>
    <dbReference type="NCBI Taxonomy" id="2970331"/>
    <lineage>
        <taxon>Bacteria</taxon>
        <taxon>Bacillati</taxon>
        <taxon>Actinomycetota</taxon>
        <taxon>Actinomycetes</taxon>
        <taxon>Kitasatosporales</taxon>
        <taxon>Streptomycetaceae</taxon>
        <taxon>Streptomyces</taxon>
    </lineage>
</organism>
<dbReference type="InterPro" id="IPR008948">
    <property type="entry name" value="L-Aspartase-like"/>
</dbReference>
<proteinExistence type="predicted"/>
<dbReference type="PRINTS" id="PR00149">
    <property type="entry name" value="FUMRATELYASE"/>
</dbReference>
<evidence type="ECO:0000313" key="9">
    <source>
        <dbReference type="EMBL" id="MCS0603441.1"/>
    </source>
</evidence>
<dbReference type="Proteomes" id="UP001205612">
    <property type="component" value="Unassembled WGS sequence"/>
</dbReference>
<comment type="pathway">
    <text evidence="1">Amino-acid biosynthesis; L-arginine biosynthesis; L-arginine from L-ornithine and carbamoyl phosphate: step 3/3.</text>
</comment>
<dbReference type="PANTHER" id="PTHR43814">
    <property type="entry name" value="ARGININOSUCCINATE LYASE"/>
    <property type="match status" value="1"/>
</dbReference>
<keyword evidence="3" id="KW-0055">Arginine biosynthesis</keyword>
<dbReference type="NCBIfam" id="TIGR00838">
    <property type="entry name" value="argH"/>
    <property type="match status" value="1"/>
</dbReference>
<keyword evidence="4" id="KW-0028">Amino-acid biosynthesis</keyword>
<accession>A0ABT2B4K6</accession>
<dbReference type="InterPro" id="IPR000362">
    <property type="entry name" value="Fumarate_lyase_fam"/>
</dbReference>
<evidence type="ECO:0000256" key="6">
    <source>
        <dbReference type="NCBIfam" id="TIGR00838"/>
    </source>
</evidence>
<name>A0ABT2B4K6_9ACTN</name>
<dbReference type="Gene3D" id="1.20.200.10">
    <property type="entry name" value="Fumarase/aspartase (Central domain)"/>
    <property type="match status" value="1"/>
</dbReference>
<keyword evidence="10" id="KW-1185">Reference proteome</keyword>
<dbReference type="CDD" id="cd01359">
    <property type="entry name" value="Argininosuccinate_lyase"/>
    <property type="match status" value="1"/>
</dbReference>
<dbReference type="EC" id="4.3.2.1" evidence="2 6"/>
<dbReference type="InterPro" id="IPR009049">
    <property type="entry name" value="Argininosuccinate_lyase"/>
</dbReference>
<evidence type="ECO:0000256" key="1">
    <source>
        <dbReference type="ARBA" id="ARBA00004941"/>
    </source>
</evidence>
<dbReference type="Pfam" id="PF14698">
    <property type="entry name" value="ASL_C2"/>
    <property type="match status" value="1"/>
</dbReference>
<dbReference type="EMBL" id="JANUGP010000014">
    <property type="protein sequence ID" value="MCS0603441.1"/>
    <property type="molecule type" value="Genomic_DNA"/>
</dbReference>
<gene>
    <name evidence="9" type="primary">argH</name>
    <name evidence="9" type="ORF">NX794_19795</name>
</gene>